<evidence type="ECO:0000313" key="7">
    <source>
        <dbReference type="Proteomes" id="UP000317318"/>
    </source>
</evidence>
<feature type="domain" description="Bacterial type II secretion system protein E" evidence="5">
    <location>
        <begin position="48"/>
        <end position="423"/>
    </location>
</feature>
<keyword evidence="3" id="KW-0067">ATP-binding</keyword>
<dbReference type="CDD" id="cd01129">
    <property type="entry name" value="PulE-GspE-like"/>
    <property type="match status" value="1"/>
</dbReference>
<evidence type="ECO:0000259" key="5">
    <source>
        <dbReference type="Pfam" id="PF00437"/>
    </source>
</evidence>
<evidence type="ECO:0000256" key="1">
    <source>
        <dbReference type="ARBA" id="ARBA00006611"/>
    </source>
</evidence>
<evidence type="ECO:0000256" key="2">
    <source>
        <dbReference type="ARBA" id="ARBA00022741"/>
    </source>
</evidence>
<keyword evidence="2" id="KW-0547">Nucleotide-binding</keyword>
<dbReference type="RefSeq" id="WP_145364603.1">
    <property type="nucleotide sequence ID" value="NZ_CP036268.1"/>
</dbReference>
<dbReference type="InterPro" id="IPR001482">
    <property type="entry name" value="T2SS/T4SS_dom"/>
</dbReference>
<dbReference type="PANTHER" id="PTHR30258:SF2">
    <property type="entry name" value="COMG OPERON PROTEIN 1"/>
    <property type="match status" value="1"/>
</dbReference>
<keyword evidence="7" id="KW-1185">Reference proteome</keyword>
<protein>
    <submittedName>
        <fullName evidence="6">Type II secretion system protein E</fullName>
    </submittedName>
</protein>
<dbReference type="KEGG" id="svp:Pan189_28950"/>
<dbReference type="Gene3D" id="3.40.50.300">
    <property type="entry name" value="P-loop containing nucleotide triphosphate hydrolases"/>
    <property type="match status" value="1"/>
</dbReference>
<dbReference type="SUPFAM" id="SSF52540">
    <property type="entry name" value="P-loop containing nucleoside triphosphate hydrolases"/>
    <property type="match status" value="1"/>
</dbReference>
<dbReference type="Pfam" id="PF00437">
    <property type="entry name" value="T2SSE"/>
    <property type="match status" value="1"/>
</dbReference>
<dbReference type="GO" id="GO:0016887">
    <property type="term" value="F:ATP hydrolysis activity"/>
    <property type="evidence" value="ECO:0007669"/>
    <property type="project" value="TreeGrafter"/>
</dbReference>
<evidence type="ECO:0000256" key="4">
    <source>
        <dbReference type="SAM" id="MobiDB-lite"/>
    </source>
</evidence>
<dbReference type="Gene3D" id="3.30.450.90">
    <property type="match status" value="1"/>
</dbReference>
<dbReference type="GO" id="GO:0005524">
    <property type="term" value="F:ATP binding"/>
    <property type="evidence" value="ECO:0007669"/>
    <property type="project" value="UniProtKB-KW"/>
</dbReference>
<dbReference type="InterPro" id="IPR027417">
    <property type="entry name" value="P-loop_NTPase"/>
</dbReference>
<accession>A0A517R3P9</accession>
<dbReference type="PANTHER" id="PTHR30258">
    <property type="entry name" value="TYPE II SECRETION SYSTEM PROTEIN GSPE-RELATED"/>
    <property type="match status" value="1"/>
</dbReference>
<dbReference type="OrthoDB" id="244550at2"/>
<evidence type="ECO:0000313" key="6">
    <source>
        <dbReference type="EMBL" id="QDT38501.1"/>
    </source>
</evidence>
<dbReference type="EMBL" id="CP036268">
    <property type="protein sequence ID" value="QDT38501.1"/>
    <property type="molecule type" value="Genomic_DNA"/>
</dbReference>
<proteinExistence type="inferred from homology"/>
<sequence>MSTDQSELKPAESSATPRPQPSGSGAGRQRALQAELTELAEVVGPGPLVDLLLERAFQLNATDIHLDPTADGLRVRLRVDGLLHDVLRLPTALRSNVVSRVKLLAGMDITERRHAQDGHISNSALKHERDVRVGSSPSIYGERLVLRLMPDASAFTKLDELGLDDDQSEILLKQLRQPYGMLLTVGPVGSGKSTTSYSCVHLLNEPDRSVTTIEDPVERRVEGINQIQVEPKIGFGFPEALRGVLRMDPNIMMVGEIRDPETAHIAARAGLTGVLVISSLHANDAISSIDVLREFGIPPMFIADSVNCIVSQRLLRKVCPQSHETYHPDGAECELLGLNYEEAENIELVRGVPAEVNFHTGYAGRTAIFEVLPIDEELRKSIRRGASQGDLRELAISKGMQTLEMSARKKVLAGETTTEEMLRVLMST</sequence>
<dbReference type="AlphaFoldDB" id="A0A517R3P9"/>
<feature type="compositionally biased region" description="Polar residues" evidence="4">
    <location>
        <begin position="13"/>
        <end position="23"/>
    </location>
</feature>
<gene>
    <name evidence="6" type="primary">xpsE_3</name>
    <name evidence="6" type="ORF">Pan189_28950</name>
</gene>
<feature type="region of interest" description="Disordered" evidence="4">
    <location>
        <begin position="1"/>
        <end position="30"/>
    </location>
</feature>
<dbReference type="Proteomes" id="UP000317318">
    <property type="component" value="Chromosome"/>
</dbReference>
<dbReference type="GO" id="GO:0005886">
    <property type="term" value="C:plasma membrane"/>
    <property type="evidence" value="ECO:0007669"/>
    <property type="project" value="TreeGrafter"/>
</dbReference>
<reference evidence="6 7" key="1">
    <citation type="submission" date="2019-02" db="EMBL/GenBank/DDBJ databases">
        <title>Deep-cultivation of Planctomycetes and their phenomic and genomic characterization uncovers novel biology.</title>
        <authorList>
            <person name="Wiegand S."/>
            <person name="Jogler M."/>
            <person name="Boedeker C."/>
            <person name="Pinto D."/>
            <person name="Vollmers J."/>
            <person name="Rivas-Marin E."/>
            <person name="Kohn T."/>
            <person name="Peeters S.H."/>
            <person name="Heuer A."/>
            <person name="Rast P."/>
            <person name="Oberbeckmann S."/>
            <person name="Bunk B."/>
            <person name="Jeske O."/>
            <person name="Meyerdierks A."/>
            <person name="Storesund J.E."/>
            <person name="Kallscheuer N."/>
            <person name="Luecker S."/>
            <person name="Lage O.M."/>
            <person name="Pohl T."/>
            <person name="Merkel B.J."/>
            <person name="Hornburger P."/>
            <person name="Mueller R.-W."/>
            <person name="Bruemmer F."/>
            <person name="Labrenz M."/>
            <person name="Spormann A.M."/>
            <person name="Op den Camp H."/>
            <person name="Overmann J."/>
            <person name="Amann R."/>
            <person name="Jetten M.S.M."/>
            <person name="Mascher T."/>
            <person name="Medema M.H."/>
            <person name="Devos D.P."/>
            <person name="Kaster A.-K."/>
            <person name="Ovreas L."/>
            <person name="Rohde M."/>
            <person name="Galperin M.Y."/>
            <person name="Jogler C."/>
        </authorList>
    </citation>
    <scope>NUCLEOTIDE SEQUENCE [LARGE SCALE GENOMIC DNA]</scope>
    <source>
        <strain evidence="6 7">Pan189</strain>
    </source>
</reference>
<feature type="compositionally biased region" description="Basic and acidic residues" evidence="4">
    <location>
        <begin position="1"/>
        <end position="10"/>
    </location>
</feature>
<evidence type="ECO:0000256" key="3">
    <source>
        <dbReference type="ARBA" id="ARBA00022840"/>
    </source>
</evidence>
<organism evidence="6 7">
    <name type="scientific">Stratiformator vulcanicus</name>
    <dbReference type="NCBI Taxonomy" id="2527980"/>
    <lineage>
        <taxon>Bacteria</taxon>
        <taxon>Pseudomonadati</taxon>
        <taxon>Planctomycetota</taxon>
        <taxon>Planctomycetia</taxon>
        <taxon>Planctomycetales</taxon>
        <taxon>Planctomycetaceae</taxon>
        <taxon>Stratiformator</taxon>
    </lineage>
</organism>
<name>A0A517R3P9_9PLAN</name>
<comment type="similarity">
    <text evidence="1">Belongs to the GSP E family.</text>
</comment>